<reference evidence="2 3" key="1">
    <citation type="submission" date="2016-08" db="EMBL/GenBank/DDBJ databases">
        <title>Complete Genome Sequence Of The Indigo Reducing Clostridium isatidis DSM15098.</title>
        <authorList>
            <person name="Little G.T."/>
            <person name="Minton N.P."/>
        </authorList>
    </citation>
    <scope>NUCLEOTIDE SEQUENCE [LARGE SCALE GENOMIC DNA]</scope>
    <source>
        <strain evidence="2 3">DSM 15098</strain>
    </source>
</reference>
<dbReference type="Gene3D" id="4.10.1060.50">
    <property type="match status" value="1"/>
</dbReference>
<dbReference type="InterPro" id="IPR026870">
    <property type="entry name" value="Zinc_ribbon_dom"/>
</dbReference>
<dbReference type="AlphaFoldDB" id="A0A343JCQ1"/>
<organism evidence="2 3">
    <name type="scientific">Clostridium isatidis</name>
    <dbReference type="NCBI Taxonomy" id="182773"/>
    <lineage>
        <taxon>Bacteria</taxon>
        <taxon>Bacillati</taxon>
        <taxon>Bacillota</taxon>
        <taxon>Clostridia</taxon>
        <taxon>Eubacteriales</taxon>
        <taxon>Clostridiaceae</taxon>
        <taxon>Clostridium</taxon>
    </lineage>
</organism>
<dbReference type="KEGG" id="cia:BEN51_07395"/>
<sequence>MWCMKCGANLPDEARFCFNCGTKVPDLVQKTNYEKEENYYEEFDYVEESENIYIFRKVC</sequence>
<dbReference type="InterPro" id="IPR038587">
    <property type="entry name" value="Ribosomal_eL40_sf"/>
</dbReference>
<evidence type="ECO:0000313" key="3">
    <source>
        <dbReference type="Proteomes" id="UP000264883"/>
    </source>
</evidence>
<proteinExistence type="predicted"/>
<name>A0A343JCQ1_9CLOT</name>
<dbReference type="OrthoDB" id="1822804at2"/>
<feature type="domain" description="Zinc-ribbon" evidence="1">
    <location>
        <begin position="3"/>
        <end position="24"/>
    </location>
</feature>
<dbReference type="Pfam" id="PF13240">
    <property type="entry name" value="Zn_Ribbon_1"/>
    <property type="match status" value="1"/>
</dbReference>
<dbReference type="Proteomes" id="UP000264883">
    <property type="component" value="Chromosome"/>
</dbReference>
<accession>A0A343JCQ1</accession>
<dbReference type="EMBL" id="CP016786">
    <property type="protein sequence ID" value="ASW43309.1"/>
    <property type="molecule type" value="Genomic_DNA"/>
</dbReference>
<dbReference type="RefSeq" id="WP_119865446.1">
    <property type="nucleotide sequence ID" value="NZ_CP016786.1"/>
</dbReference>
<gene>
    <name evidence="2" type="ORF">BEN51_07395</name>
</gene>
<evidence type="ECO:0000313" key="2">
    <source>
        <dbReference type="EMBL" id="ASW43309.1"/>
    </source>
</evidence>
<keyword evidence="3" id="KW-1185">Reference proteome</keyword>
<evidence type="ECO:0000259" key="1">
    <source>
        <dbReference type="Pfam" id="PF13240"/>
    </source>
</evidence>
<protein>
    <recommendedName>
        <fullName evidence="1">Zinc-ribbon domain-containing protein</fullName>
    </recommendedName>
</protein>